<feature type="compositionally biased region" description="Acidic residues" evidence="1">
    <location>
        <begin position="182"/>
        <end position="192"/>
    </location>
</feature>
<accession>A0ABY6KZ30</accession>
<proteinExistence type="predicted"/>
<protein>
    <submittedName>
        <fullName evidence="2">Uncharacterized protein</fullName>
    </submittedName>
</protein>
<dbReference type="Proteomes" id="UP001235939">
    <property type="component" value="Chromosome 11"/>
</dbReference>
<dbReference type="Gene3D" id="3.30.420.10">
    <property type="entry name" value="Ribonuclease H-like superfamily/Ribonuclease H"/>
    <property type="match status" value="1"/>
</dbReference>
<gene>
    <name evidence="2" type="ORF">LAZ67_11001261</name>
</gene>
<organism evidence="2 3">
    <name type="scientific">Cordylochernes scorpioides</name>
    <dbReference type="NCBI Taxonomy" id="51811"/>
    <lineage>
        <taxon>Eukaryota</taxon>
        <taxon>Metazoa</taxon>
        <taxon>Ecdysozoa</taxon>
        <taxon>Arthropoda</taxon>
        <taxon>Chelicerata</taxon>
        <taxon>Arachnida</taxon>
        <taxon>Pseudoscorpiones</taxon>
        <taxon>Cheliferoidea</taxon>
        <taxon>Chernetidae</taxon>
        <taxon>Cordylochernes</taxon>
    </lineage>
</organism>
<name>A0ABY6KZ30_9ARAC</name>
<dbReference type="PANTHER" id="PTHR46114:SF1">
    <property type="entry name" value="ZAD DOMAIN-CONTAINING PROTEIN"/>
    <property type="match status" value="1"/>
</dbReference>
<reference evidence="2 3" key="1">
    <citation type="submission" date="2022-01" db="EMBL/GenBank/DDBJ databases">
        <title>A chromosomal length assembly of Cordylochernes scorpioides.</title>
        <authorList>
            <person name="Zeh D."/>
            <person name="Zeh J."/>
        </authorList>
    </citation>
    <scope>NUCLEOTIDE SEQUENCE [LARGE SCALE GENOMIC DNA]</scope>
    <source>
        <strain evidence="2">IN4F17</strain>
        <tissue evidence="2">Whole Body</tissue>
    </source>
</reference>
<dbReference type="EMBL" id="CP092873">
    <property type="protein sequence ID" value="UYV73884.1"/>
    <property type="molecule type" value="Genomic_DNA"/>
</dbReference>
<sequence>MTEDGIQRMTVVEDEYVEDALTNMQPHYEDLVSRLTDAIRRLAVPRAEETLISSCDGSHTTSSLLPYSHLQRSTPASISHFKVCKTCVETLRLWTKGERRLTFGIAMVWRMIKNHDNDCYFYVQDLKHFNRNGKKNIIYKDLYSARLPKPHSLPNRPLPVFSSSANNLLYDESEDTTQKDIELDDADSENYGEQERPKRFSQPKLNDLTRDLRLSKQDVELLGSRLKEMSQLEDDVNVTFYWTRENISREKIKEGVFDGPRIKRLLNNKNVLITMNGIQEAAWSGFKAVVHGNFFSHLDKFPDNLGAYSDEQGERFHQDMDVMEKRYQGVWDCHMMADYCWNLSRDLPEHTYKRKSKRHICSQYDQQPSPAPPNTPYTCHKPRKSKSSPTEDCPHSKKTWTKKFLLKLCCCSKELPDSSELVEPEVFGQTFNHTYPHPPYSPDLAPNTLLYPKFKMKLKEWKLVKVDLIQTETKATLRSFSKYYSMSCFDNWKKRCHRCIEGMRGIFRKILN</sequence>
<feature type="region of interest" description="Disordered" evidence="1">
    <location>
        <begin position="363"/>
        <end position="396"/>
    </location>
</feature>
<keyword evidence="3" id="KW-1185">Reference proteome</keyword>
<dbReference type="InterPro" id="IPR036397">
    <property type="entry name" value="RNaseH_sf"/>
</dbReference>
<evidence type="ECO:0000313" key="3">
    <source>
        <dbReference type="Proteomes" id="UP001235939"/>
    </source>
</evidence>
<evidence type="ECO:0000313" key="2">
    <source>
        <dbReference type="EMBL" id="UYV73884.1"/>
    </source>
</evidence>
<dbReference type="PANTHER" id="PTHR46114">
    <property type="entry name" value="APPLE DOMAIN-CONTAINING PROTEIN"/>
    <property type="match status" value="1"/>
</dbReference>
<feature type="region of interest" description="Disordered" evidence="1">
    <location>
        <begin position="175"/>
        <end position="203"/>
    </location>
</feature>
<evidence type="ECO:0000256" key="1">
    <source>
        <dbReference type="SAM" id="MobiDB-lite"/>
    </source>
</evidence>